<dbReference type="CDD" id="cd09272">
    <property type="entry name" value="RNase_HI_RT_Ty1"/>
    <property type="match status" value="1"/>
</dbReference>
<dbReference type="STRING" id="1194695.A0A5A7T1D5"/>
<gene>
    <name evidence="2" type="ORF">E5676_scaffold2392G00040</name>
    <name evidence="1" type="ORF">E6C27_scaffold191G001320</name>
</gene>
<evidence type="ECO:0000313" key="2">
    <source>
        <dbReference type="EMBL" id="TYK03348.1"/>
    </source>
</evidence>
<dbReference type="OrthoDB" id="1645289at2759"/>
<dbReference type="EMBL" id="SSTD01015042">
    <property type="protein sequence ID" value="TYK03348.1"/>
    <property type="molecule type" value="Genomic_DNA"/>
</dbReference>
<proteinExistence type="predicted"/>
<reference evidence="3 4" key="1">
    <citation type="submission" date="2019-08" db="EMBL/GenBank/DDBJ databases">
        <title>Draft genome sequences of two oriental melons (Cucumis melo L. var makuwa).</title>
        <authorList>
            <person name="Kwon S.-Y."/>
        </authorList>
    </citation>
    <scope>NUCLEOTIDE SEQUENCE [LARGE SCALE GENOMIC DNA]</scope>
    <source>
        <strain evidence="4">cv. Chang Bougi</strain>
        <strain evidence="3">cv. SW 3</strain>
        <tissue evidence="1">Leaf</tissue>
    </source>
</reference>
<dbReference type="EMBL" id="SSTE01019582">
    <property type="protein sequence ID" value="KAA0036608.1"/>
    <property type="molecule type" value="Genomic_DNA"/>
</dbReference>
<dbReference type="PANTHER" id="PTHR11439">
    <property type="entry name" value="GAG-POL-RELATED RETROTRANSPOSON"/>
    <property type="match status" value="1"/>
</dbReference>
<name>A0A5A7T1D5_CUCMM</name>
<organism evidence="1 3">
    <name type="scientific">Cucumis melo var. makuwa</name>
    <name type="common">Oriental melon</name>
    <dbReference type="NCBI Taxonomy" id="1194695"/>
    <lineage>
        <taxon>Eukaryota</taxon>
        <taxon>Viridiplantae</taxon>
        <taxon>Streptophyta</taxon>
        <taxon>Embryophyta</taxon>
        <taxon>Tracheophyta</taxon>
        <taxon>Spermatophyta</taxon>
        <taxon>Magnoliopsida</taxon>
        <taxon>eudicotyledons</taxon>
        <taxon>Gunneridae</taxon>
        <taxon>Pentapetalae</taxon>
        <taxon>rosids</taxon>
        <taxon>fabids</taxon>
        <taxon>Cucurbitales</taxon>
        <taxon>Cucurbitaceae</taxon>
        <taxon>Benincaseae</taxon>
        <taxon>Cucumis</taxon>
    </lineage>
</organism>
<sequence length="246" mass="28105">MDVKTTFLNGDLEEKIYMEQPEEKILKKYNYFDSKPACTPYDSSVKLFKNTGDSVNQSEYASIIGSLRYATDCTRLDIAYVVGLLCYNDVDWNFLSDDSKATSGYIFNISGGAVAWKSKKQTILVQSTMKSKMIALVAKSKEASWFRSLLSKIPTWERSIPAILIHYDSIAAITKVQNHYYNGNPTCKTGDPKKQVQWVITDHKVPSYRTTLDRFTFVNVEVRAAFYGILGRFLEHSLKWDIRARP</sequence>
<dbReference type="Proteomes" id="UP000321393">
    <property type="component" value="Unassembled WGS sequence"/>
</dbReference>
<dbReference type="AlphaFoldDB" id="A0A5A7T1D5"/>
<evidence type="ECO:0000313" key="1">
    <source>
        <dbReference type="EMBL" id="KAA0036608.1"/>
    </source>
</evidence>
<evidence type="ECO:0000313" key="4">
    <source>
        <dbReference type="Proteomes" id="UP000321947"/>
    </source>
</evidence>
<comment type="caution">
    <text evidence="1">The sequence shown here is derived from an EMBL/GenBank/DDBJ whole genome shotgun (WGS) entry which is preliminary data.</text>
</comment>
<dbReference type="PANTHER" id="PTHR11439:SF440">
    <property type="entry name" value="INTEGRASE CATALYTIC DOMAIN-CONTAINING PROTEIN"/>
    <property type="match status" value="1"/>
</dbReference>
<evidence type="ECO:0000313" key="3">
    <source>
        <dbReference type="Proteomes" id="UP000321393"/>
    </source>
</evidence>
<dbReference type="Proteomes" id="UP000321947">
    <property type="component" value="Unassembled WGS sequence"/>
</dbReference>
<protein>
    <submittedName>
        <fullName evidence="1 2">Polyprotein</fullName>
    </submittedName>
</protein>
<accession>A0A5A7T1D5</accession>